<dbReference type="GO" id="GO:0005856">
    <property type="term" value="C:cytoskeleton"/>
    <property type="evidence" value="ECO:0007669"/>
    <property type="project" value="UniProtKB-SubCell"/>
</dbReference>
<dbReference type="InterPro" id="IPR020902">
    <property type="entry name" value="Actin/actin-like_CS"/>
</dbReference>
<dbReference type="FunFam" id="3.30.420.40:FF:000148">
    <property type="entry name" value="Actin, alpha skeletal muscle"/>
    <property type="match status" value="1"/>
</dbReference>
<evidence type="ECO:0000313" key="7">
    <source>
        <dbReference type="EMBL" id="EEN46427.1"/>
    </source>
</evidence>
<name>C3ZM16_BRAFL</name>
<dbReference type="FunFam" id="3.90.640.10:FF:000047">
    <property type="entry name" value="Actin, alpha skeletal muscle"/>
    <property type="match status" value="1"/>
</dbReference>
<dbReference type="eggNOG" id="KOG0676">
    <property type="taxonomic scope" value="Eukaryota"/>
</dbReference>
<reference evidence="7" key="1">
    <citation type="journal article" date="2008" name="Nature">
        <title>The amphioxus genome and the evolution of the chordate karyotype.</title>
        <authorList>
            <consortium name="US DOE Joint Genome Institute (JGI-PGF)"/>
            <person name="Putnam N.H."/>
            <person name="Butts T."/>
            <person name="Ferrier D.E.K."/>
            <person name="Furlong R.F."/>
            <person name="Hellsten U."/>
            <person name="Kawashima T."/>
            <person name="Robinson-Rechavi M."/>
            <person name="Shoguchi E."/>
            <person name="Terry A."/>
            <person name="Yu J.-K."/>
            <person name="Benito-Gutierrez E.L."/>
            <person name="Dubchak I."/>
            <person name="Garcia-Fernandez J."/>
            <person name="Gibson-Brown J.J."/>
            <person name="Grigoriev I.V."/>
            <person name="Horton A.C."/>
            <person name="de Jong P.J."/>
            <person name="Jurka J."/>
            <person name="Kapitonov V.V."/>
            <person name="Kohara Y."/>
            <person name="Kuroki Y."/>
            <person name="Lindquist E."/>
            <person name="Lucas S."/>
            <person name="Osoegawa K."/>
            <person name="Pennacchio L.A."/>
            <person name="Salamov A.A."/>
            <person name="Satou Y."/>
            <person name="Sauka-Spengler T."/>
            <person name="Schmutz J."/>
            <person name="Shin-I T."/>
            <person name="Toyoda A."/>
            <person name="Bronner-Fraser M."/>
            <person name="Fujiyama A."/>
            <person name="Holland L.Z."/>
            <person name="Holland P.W.H."/>
            <person name="Satoh N."/>
            <person name="Rokhsar D.S."/>
        </authorList>
    </citation>
    <scope>NUCLEOTIDE SEQUENCE [LARGE SCALE GENOMIC DNA]</scope>
    <source>
        <strain evidence="7">S238N-H82</strain>
        <tissue evidence="7">Testes</tissue>
    </source>
</reference>
<dbReference type="Pfam" id="PF00022">
    <property type="entry name" value="Actin"/>
    <property type="match status" value="1"/>
</dbReference>
<dbReference type="InParanoid" id="C3ZM16"/>
<organism>
    <name type="scientific">Branchiostoma floridae</name>
    <name type="common">Florida lancelet</name>
    <name type="synonym">Amphioxus</name>
    <dbReference type="NCBI Taxonomy" id="7739"/>
    <lineage>
        <taxon>Eukaryota</taxon>
        <taxon>Metazoa</taxon>
        <taxon>Chordata</taxon>
        <taxon>Cephalochordata</taxon>
        <taxon>Leptocardii</taxon>
        <taxon>Amphioxiformes</taxon>
        <taxon>Branchiostomatidae</taxon>
        <taxon>Branchiostoma</taxon>
    </lineage>
</organism>
<gene>
    <name evidence="7" type="ORF">BRAFLDRAFT_201011</name>
</gene>
<dbReference type="Gene3D" id="3.30.420.40">
    <property type="match status" value="2"/>
</dbReference>
<evidence type="ECO:0000256" key="5">
    <source>
        <dbReference type="ARBA" id="ARBA00023212"/>
    </source>
</evidence>
<dbReference type="InterPro" id="IPR043129">
    <property type="entry name" value="ATPase_NBD"/>
</dbReference>
<dbReference type="InterPro" id="IPR004001">
    <property type="entry name" value="Actin_CS"/>
</dbReference>
<protein>
    <recommendedName>
        <fullName evidence="8">Actin, cytoplasmic</fullName>
    </recommendedName>
</protein>
<evidence type="ECO:0000256" key="4">
    <source>
        <dbReference type="ARBA" id="ARBA00022840"/>
    </source>
</evidence>
<sequence>MCDEEGMAAVVVDNGSGMIRAGFAGEDAPKAVFPTVVAQNRAMGVLYSKTLNDLVGHEAKAQIDTRKLTCPIEHGIITNWDDMEKVWRHMFDKELQVSPEEHGVLLTEAPLNPKANREKTTQVMFETFNTAGLFLSIGASLALRSSGKTTGVVLDSGHGVTHALSIFHGYVLPHTIHRVDRAGNDLTEYLQKILTERGYSFSTAGEREIVRDIKEKLSYIARDFESELDKAAKSTELERNYELPDGQVITVGNERFRGPEALFQPSFLGLEAEGIHQNVHSAIMKSDVEIRKDLCANIVLAGGSTVFQGLGERLEKEVAALPSGLKVKVTALGMNAAWKGGSLFCTAEEFGGWVTKDEYDEMGPGIVHRKCY</sequence>
<dbReference type="PROSITE" id="PS01132">
    <property type="entry name" value="ACTINS_ACT_LIKE"/>
    <property type="match status" value="1"/>
</dbReference>
<comment type="subcellular location">
    <subcellularLocation>
        <location evidence="1">Cytoplasm</location>
        <location evidence="1">Cytoskeleton</location>
    </subcellularLocation>
</comment>
<evidence type="ECO:0008006" key="8">
    <source>
        <dbReference type="Google" id="ProtNLM"/>
    </source>
</evidence>
<evidence type="ECO:0000256" key="3">
    <source>
        <dbReference type="ARBA" id="ARBA00022741"/>
    </source>
</evidence>
<dbReference type="PANTHER" id="PTHR11937">
    <property type="entry name" value="ACTIN"/>
    <property type="match status" value="1"/>
</dbReference>
<comment type="similarity">
    <text evidence="6">Belongs to the actin family.</text>
</comment>
<dbReference type="SMART" id="SM00268">
    <property type="entry name" value="ACTIN"/>
    <property type="match status" value="1"/>
</dbReference>
<keyword evidence="2" id="KW-0963">Cytoplasm</keyword>
<dbReference type="PRINTS" id="PR00190">
    <property type="entry name" value="ACTIN"/>
</dbReference>
<evidence type="ECO:0000256" key="6">
    <source>
        <dbReference type="RuleBase" id="RU000487"/>
    </source>
</evidence>
<dbReference type="AlphaFoldDB" id="C3ZM16"/>
<keyword evidence="3" id="KW-0547">Nucleotide-binding</keyword>
<dbReference type="SUPFAM" id="SSF53067">
    <property type="entry name" value="Actin-like ATPase domain"/>
    <property type="match status" value="2"/>
</dbReference>
<dbReference type="STRING" id="7739.C3ZM16"/>
<keyword evidence="4" id="KW-0067">ATP-binding</keyword>
<dbReference type="GO" id="GO:0005524">
    <property type="term" value="F:ATP binding"/>
    <property type="evidence" value="ECO:0007669"/>
    <property type="project" value="UniProtKB-KW"/>
</dbReference>
<keyword evidence="5" id="KW-0206">Cytoskeleton</keyword>
<evidence type="ECO:0000256" key="2">
    <source>
        <dbReference type="ARBA" id="ARBA00022490"/>
    </source>
</evidence>
<accession>C3ZM16</accession>
<dbReference type="Gene3D" id="3.90.640.10">
    <property type="entry name" value="Actin, Chain A, domain 4"/>
    <property type="match status" value="1"/>
</dbReference>
<dbReference type="EMBL" id="GG666643">
    <property type="protein sequence ID" value="EEN46427.1"/>
    <property type="molecule type" value="Genomic_DNA"/>
</dbReference>
<evidence type="ECO:0000256" key="1">
    <source>
        <dbReference type="ARBA" id="ARBA00004245"/>
    </source>
</evidence>
<proteinExistence type="inferred from homology"/>
<dbReference type="InterPro" id="IPR004000">
    <property type="entry name" value="Actin"/>
</dbReference>
<dbReference type="PROSITE" id="PS00432">
    <property type="entry name" value="ACTINS_2"/>
    <property type="match status" value="1"/>
</dbReference>